<sequence length="138" mass="15749">MIQFVIFLCVLVSANAFSKEVADLFMTKMDQVGEACIKETKASPDDIIELLNYKVPTTQEGKCMLFCINKAFNLQNDDGSANKDDIFKFVDRLSELHPHVHQQYRTIVEECLNNDSIKDEDPCVFAANFVRCCEEKLD</sequence>
<evidence type="ECO:0000313" key="4">
    <source>
        <dbReference type="Proteomes" id="UP001154078"/>
    </source>
</evidence>
<dbReference type="PANTHER" id="PTHR11857">
    <property type="entry name" value="ODORANT BINDING PROTEIN-RELATED"/>
    <property type="match status" value="1"/>
</dbReference>
<organism evidence="3 4">
    <name type="scientific">Brassicogethes aeneus</name>
    <name type="common">Rape pollen beetle</name>
    <name type="synonym">Meligethes aeneus</name>
    <dbReference type="NCBI Taxonomy" id="1431903"/>
    <lineage>
        <taxon>Eukaryota</taxon>
        <taxon>Metazoa</taxon>
        <taxon>Ecdysozoa</taxon>
        <taxon>Arthropoda</taxon>
        <taxon>Hexapoda</taxon>
        <taxon>Insecta</taxon>
        <taxon>Pterygota</taxon>
        <taxon>Neoptera</taxon>
        <taxon>Endopterygota</taxon>
        <taxon>Coleoptera</taxon>
        <taxon>Polyphaga</taxon>
        <taxon>Cucujiformia</taxon>
        <taxon>Nitidulidae</taxon>
        <taxon>Meligethinae</taxon>
        <taxon>Brassicogethes</taxon>
    </lineage>
</organism>
<reference evidence="3" key="1">
    <citation type="submission" date="2021-12" db="EMBL/GenBank/DDBJ databases">
        <authorList>
            <person name="King R."/>
        </authorList>
    </citation>
    <scope>NUCLEOTIDE SEQUENCE</scope>
</reference>
<evidence type="ECO:0000256" key="2">
    <source>
        <dbReference type="SAM" id="SignalP"/>
    </source>
</evidence>
<dbReference type="GO" id="GO:0005549">
    <property type="term" value="F:odorant binding"/>
    <property type="evidence" value="ECO:0007669"/>
    <property type="project" value="InterPro"/>
</dbReference>
<accession>A0A9P0BEV7</accession>
<dbReference type="InterPro" id="IPR006170">
    <property type="entry name" value="PBP/GOBP"/>
</dbReference>
<proteinExistence type="predicted"/>
<name>A0A9P0BEV7_BRAAE</name>
<dbReference type="GO" id="GO:0005615">
    <property type="term" value="C:extracellular space"/>
    <property type="evidence" value="ECO:0007669"/>
    <property type="project" value="TreeGrafter"/>
</dbReference>
<evidence type="ECO:0000256" key="1">
    <source>
        <dbReference type="ARBA" id="ARBA00022729"/>
    </source>
</evidence>
<dbReference type="SMART" id="SM00708">
    <property type="entry name" value="PhBP"/>
    <property type="match status" value="1"/>
</dbReference>
<dbReference type="SUPFAM" id="SSF47565">
    <property type="entry name" value="Insect pheromone/odorant-binding proteins"/>
    <property type="match status" value="1"/>
</dbReference>
<dbReference type="PANTHER" id="PTHR11857:SF42">
    <property type="entry name" value="GENERAL ODORANT-BINDING PROTEIN 19D-RELATED"/>
    <property type="match status" value="1"/>
</dbReference>
<dbReference type="Proteomes" id="UP001154078">
    <property type="component" value="Chromosome 7"/>
</dbReference>
<feature type="signal peptide" evidence="2">
    <location>
        <begin position="1"/>
        <end position="16"/>
    </location>
</feature>
<dbReference type="AlphaFoldDB" id="A0A9P0BEV7"/>
<dbReference type="EMBL" id="OV121138">
    <property type="protein sequence ID" value="CAH0561503.1"/>
    <property type="molecule type" value="Genomic_DNA"/>
</dbReference>
<dbReference type="Gene3D" id="1.10.238.20">
    <property type="entry name" value="Pheromone/general odorant binding protein domain"/>
    <property type="match status" value="1"/>
</dbReference>
<dbReference type="Pfam" id="PF01395">
    <property type="entry name" value="PBP_GOBP"/>
    <property type="match status" value="1"/>
</dbReference>
<dbReference type="OrthoDB" id="6595846at2759"/>
<keyword evidence="4" id="KW-1185">Reference proteome</keyword>
<gene>
    <name evidence="3" type="ORF">MELIAE_LOCUS11012</name>
</gene>
<protein>
    <submittedName>
        <fullName evidence="3">Uncharacterized protein</fullName>
    </submittedName>
</protein>
<evidence type="ECO:0000313" key="3">
    <source>
        <dbReference type="EMBL" id="CAH0561503.1"/>
    </source>
</evidence>
<dbReference type="InterPro" id="IPR036728">
    <property type="entry name" value="PBP_GOBP_sf"/>
</dbReference>
<dbReference type="GO" id="GO:0007608">
    <property type="term" value="P:sensory perception of smell"/>
    <property type="evidence" value="ECO:0007669"/>
    <property type="project" value="TreeGrafter"/>
</dbReference>
<feature type="chain" id="PRO_5040431956" evidence="2">
    <location>
        <begin position="17"/>
        <end position="138"/>
    </location>
</feature>
<keyword evidence="1 2" id="KW-0732">Signal</keyword>
<dbReference type="CDD" id="cd23992">
    <property type="entry name" value="PBP_GOBP"/>
    <property type="match status" value="1"/>
</dbReference>